<dbReference type="GO" id="GO:0000145">
    <property type="term" value="C:exocyst"/>
    <property type="evidence" value="ECO:0007669"/>
    <property type="project" value="InterPro"/>
</dbReference>
<keyword evidence="3" id="KW-0268">Exocytosis</keyword>
<dbReference type="PANTHER" id="PTHR21292">
    <property type="entry name" value="EXOCYST COMPLEX COMPONENT SEC6-RELATED"/>
    <property type="match status" value="1"/>
</dbReference>
<dbReference type="GO" id="GO:0006887">
    <property type="term" value="P:exocytosis"/>
    <property type="evidence" value="ECO:0007669"/>
    <property type="project" value="UniProtKB-KW"/>
</dbReference>
<dbReference type="FunFam" id="1.10.357.50:FF:000006">
    <property type="entry name" value="Exocyst complex component sec6"/>
    <property type="match status" value="1"/>
</dbReference>
<organism evidence="6 7">
    <name type="scientific">Pneumocystis carinii (strain B80)</name>
    <name type="common">Rat pneumocystis pneumonia agent</name>
    <name type="synonym">Pneumocystis carinii f. sp. carinii</name>
    <dbReference type="NCBI Taxonomy" id="1408658"/>
    <lineage>
        <taxon>Eukaryota</taxon>
        <taxon>Fungi</taxon>
        <taxon>Dikarya</taxon>
        <taxon>Ascomycota</taxon>
        <taxon>Taphrinomycotina</taxon>
        <taxon>Pneumocystomycetes</taxon>
        <taxon>Pneumocystaceae</taxon>
        <taxon>Pneumocystis</taxon>
    </lineage>
</organism>
<gene>
    <name evidence="6" type="ORF">T552_00309</name>
</gene>
<dbReference type="RefSeq" id="XP_018227188.1">
    <property type="nucleotide sequence ID" value="XM_018368924.1"/>
</dbReference>
<feature type="compositionally biased region" description="Polar residues" evidence="5">
    <location>
        <begin position="724"/>
        <end position="741"/>
    </location>
</feature>
<feature type="coiled-coil region" evidence="4">
    <location>
        <begin position="217"/>
        <end position="244"/>
    </location>
</feature>
<protein>
    <submittedName>
        <fullName evidence="6">Uncharacterized protein</fullName>
    </submittedName>
</protein>
<dbReference type="Pfam" id="PF06046">
    <property type="entry name" value="Sec6"/>
    <property type="match status" value="1"/>
</dbReference>
<proteinExistence type="inferred from homology"/>
<evidence type="ECO:0000256" key="4">
    <source>
        <dbReference type="SAM" id="Coils"/>
    </source>
</evidence>
<dbReference type="Gene3D" id="1.10.357.50">
    <property type="match status" value="1"/>
</dbReference>
<dbReference type="GO" id="GO:0000149">
    <property type="term" value="F:SNARE binding"/>
    <property type="evidence" value="ECO:0007669"/>
    <property type="project" value="TreeGrafter"/>
</dbReference>
<dbReference type="Gene3D" id="1.10.357.70">
    <property type="entry name" value="Exocyst complex component Sec6, C-terminal domain"/>
    <property type="match status" value="1"/>
</dbReference>
<dbReference type="PANTHER" id="PTHR21292:SF1">
    <property type="entry name" value="EXOCYST COMPLEX COMPONENT 3"/>
    <property type="match status" value="1"/>
</dbReference>
<evidence type="ECO:0000256" key="1">
    <source>
        <dbReference type="ARBA" id="ARBA00009447"/>
    </source>
</evidence>
<name>A0A0W4ZQE5_PNEC8</name>
<dbReference type="InterPro" id="IPR042532">
    <property type="entry name" value="EXOC3/Sec6_C"/>
</dbReference>
<evidence type="ECO:0000256" key="3">
    <source>
        <dbReference type="ARBA" id="ARBA00022483"/>
    </source>
</evidence>
<accession>A0A0W4ZQE5</accession>
<dbReference type="OrthoDB" id="190098at2759"/>
<sequence>MEEPLESAIKCIEELLRQPDDLYKLDNLITQFSRKKSSVDAQMKAIIKDQLSVIRSGLAFLTSTQQQMYYIKDNMLKIDKMFSESRMIEKFSIIDNASKIYKNFNDVQKMTENLRNIPKELDKIDKMMKQDEEDETLRMQNFLNIHYKLIQLQNFRDQAMYQSRNAGQDVQRILERYFSRLDSVSKLFENMLWILTQDILKIVRNGNNDLVIRLAKVIDTEDRLDREFSEIEKLKENNKELASRLKTIHDCPRIPRNYKERFFREIKTSIDISLKEFEEKFKYDYIGILENIFWIFDDLHLVNREIINLVPLKWNIFEVFLNFYHAGIYDILKNIMYDEPDAKTILKVLEFVKKYYSKMNKELGITRDKLTPKLLDGNETEIVDDYLRLIVKKMKEWVSNLSKKEFNSFIRREEQPEVDADNLYGMPGAVIMFQMISQQMDVAAESNQSRVLLGVVLECSKILQQHRDAWGDLLYSEVTKQIEQPNDIPAGLVEYIIALANDQIRCADYTEAISARILPWVSEKYKSEISECLSKTTDGFLDLSHKCIVSLLKLICNDLKSAFLYFFTPAWYGGNHMSLIMDTYREYLDDCRSHLNENLFGILVEDLLTEFLVLYLSCVRNKGCRFKMPSCVEQIKNDVRLAFGLFARFINPKELEYHFNVIERMLALLSTTLALFFQDYIAFKNDYWDLPFWYVEDLLTKRDDLDKNTVKEMLETIRREDAQTNEPQDNSITTIMSKLKK</sequence>
<feature type="region of interest" description="Disordered" evidence="5">
    <location>
        <begin position="721"/>
        <end position="741"/>
    </location>
</feature>
<comment type="similarity">
    <text evidence="1">Belongs to the SEC6 family.</text>
</comment>
<reference evidence="7" key="1">
    <citation type="journal article" date="2016" name="Nat. Commun.">
        <title>Genome analysis of three Pneumocystis species reveals adaptation mechanisms to life exclusively in mammalian hosts.</title>
        <authorList>
            <person name="Ma L."/>
            <person name="Chen Z."/>
            <person name="Huang D.W."/>
            <person name="Kutty G."/>
            <person name="Ishihara M."/>
            <person name="Wang H."/>
            <person name="Abouelleil A."/>
            <person name="Bishop L."/>
            <person name="Davey E."/>
            <person name="Deng R."/>
            <person name="Deng X."/>
            <person name="Fan L."/>
            <person name="Fantoni G."/>
            <person name="Fitzgerald M."/>
            <person name="Gogineni E."/>
            <person name="Goldberg J.M."/>
            <person name="Handley G."/>
            <person name="Hu X."/>
            <person name="Huber C."/>
            <person name="Jiao X."/>
            <person name="Jones K."/>
            <person name="Levin J.Z."/>
            <person name="Liu Y."/>
            <person name="Macdonald P."/>
            <person name="Melnikov A."/>
            <person name="Raley C."/>
            <person name="Sassi M."/>
            <person name="Sherman B.T."/>
            <person name="Song X."/>
            <person name="Sykes S."/>
            <person name="Tran B."/>
            <person name="Walsh L."/>
            <person name="Xia Y."/>
            <person name="Yang J."/>
            <person name="Young S."/>
            <person name="Zeng Q."/>
            <person name="Zheng X."/>
            <person name="Stephens R."/>
            <person name="Nusbaum C."/>
            <person name="Birren B.W."/>
            <person name="Azadi P."/>
            <person name="Lempicki R.A."/>
            <person name="Cuomo C.A."/>
            <person name="Kovacs J.A."/>
        </authorList>
    </citation>
    <scope>NUCLEOTIDE SEQUENCE [LARGE SCALE GENOMIC DNA]</scope>
    <source>
        <strain evidence="7">B80</strain>
    </source>
</reference>
<dbReference type="GeneID" id="28935126"/>
<dbReference type="Proteomes" id="UP000054454">
    <property type="component" value="Unassembled WGS sequence"/>
</dbReference>
<evidence type="ECO:0000313" key="6">
    <source>
        <dbReference type="EMBL" id="KTW30592.1"/>
    </source>
</evidence>
<keyword evidence="4" id="KW-0175">Coiled coil</keyword>
<dbReference type="InterPro" id="IPR010326">
    <property type="entry name" value="EXOC3/Sec6"/>
</dbReference>
<keyword evidence="7" id="KW-1185">Reference proteome</keyword>
<dbReference type="GO" id="GO:0051601">
    <property type="term" value="P:exocyst localization"/>
    <property type="evidence" value="ECO:0007669"/>
    <property type="project" value="TreeGrafter"/>
</dbReference>
<dbReference type="EMBL" id="LFVZ01000002">
    <property type="protein sequence ID" value="KTW30592.1"/>
    <property type="molecule type" value="Genomic_DNA"/>
</dbReference>
<dbReference type="VEuPathDB" id="FungiDB:T552_00309"/>
<evidence type="ECO:0000313" key="7">
    <source>
        <dbReference type="Proteomes" id="UP000054454"/>
    </source>
</evidence>
<comment type="caution">
    <text evidence="6">The sequence shown here is derived from an EMBL/GenBank/DDBJ whole genome shotgun (WGS) entry which is preliminary data.</text>
</comment>
<dbReference type="AlphaFoldDB" id="A0A0W4ZQE5"/>
<keyword evidence="2" id="KW-0813">Transport</keyword>
<evidence type="ECO:0000256" key="2">
    <source>
        <dbReference type="ARBA" id="ARBA00022448"/>
    </source>
</evidence>
<evidence type="ECO:0000256" key="5">
    <source>
        <dbReference type="SAM" id="MobiDB-lite"/>
    </source>
</evidence>